<keyword evidence="5" id="KW-1185">Reference proteome</keyword>
<proteinExistence type="predicted"/>
<dbReference type="CDD" id="cd04186">
    <property type="entry name" value="GT_2_like_c"/>
    <property type="match status" value="1"/>
</dbReference>
<dbReference type="EMBL" id="JAERQM010000003">
    <property type="protein sequence ID" value="MBU8544285.1"/>
    <property type="molecule type" value="Genomic_DNA"/>
</dbReference>
<dbReference type="InterPro" id="IPR013216">
    <property type="entry name" value="Methyltransf_11"/>
</dbReference>
<feature type="domain" description="Methyltransferase type 11" evidence="3">
    <location>
        <begin position="30"/>
        <end position="122"/>
    </location>
</feature>
<dbReference type="CDD" id="cd02440">
    <property type="entry name" value="AdoMet_MTases"/>
    <property type="match status" value="2"/>
</dbReference>
<dbReference type="PANTHER" id="PTHR43179:SF7">
    <property type="entry name" value="RHAMNOSYLTRANSFERASE WBBL"/>
    <property type="match status" value="1"/>
</dbReference>
<evidence type="ECO:0000259" key="2">
    <source>
        <dbReference type="Pfam" id="PF00535"/>
    </source>
</evidence>
<feature type="domain" description="Methyltransferase type 11" evidence="3">
    <location>
        <begin position="1235"/>
        <end position="1284"/>
    </location>
</feature>
<accession>A0ABS6HAC5</accession>
<dbReference type="Proteomes" id="UP000689967">
    <property type="component" value="Unassembled WGS sequence"/>
</dbReference>
<feature type="coiled-coil region" evidence="1">
    <location>
        <begin position="239"/>
        <end position="348"/>
    </location>
</feature>
<dbReference type="GO" id="GO:0008168">
    <property type="term" value="F:methyltransferase activity"/>
    <property type="evidence" value="ECO:0007669"/>
    <property type="project" value="UniProtKB-KW"/>
</dbReference>
<protein>
    <submittedName>
        <fullName evidence="4">Methyltransferase domain-containing protein</fullName>
    </submittedName>
</protein>
<evidence type="ECO:0000259" key="3">
    <source>
        <dbReference type="Pfam" id="PF08241"/>
    </source>
</evidence>
<evidence type="ECO:0000313" key="4">
    <source>
        <dbReference type="EMBL" id="MBU8544285.1"/>
    </source>
</evidence>
<dbReference type="Pfam" id="PF00535">
    <property type="entry name" value="Glycos_transf_2"/>
    <property type="match status" value="1"/>
</dbReference>
<feature type="domain" description="Glycosyltransferase 2-like" evidence="2">
    <location>
        <begin position="509"/>
        <end position="676"/>
    </location>
</feature>
<keyword evidence="4" id="KW-0808">Transferase</keyword>
<keyword evidence="1" id="KW-0175">Coiled coil</keyword>
<dbReference type="RefSeq" id="WP_216875429.1">
    <property type="nucleotide sequence ID" value="NZ_JAERQM010000003.1"/>
</dbReference>
<gene>
    <name evidence="4" type="ORF">JJQ90_11245</name>
</gene>
<comment type="caution">
    <text evidence="4">The sequence shown here is derived from an EMBL/GenBank/DDBJ whole genome shotgun (WGS) entry which is preliminary data.</text>
</comment>
<dbReference type="PANTHER" id="PTHR43179">
    <property type="entry name" value="RHAMNOSYLTRANSFERASE WBBL"/>
    <property type="match status" value="1"/>
</dbReference>
<organism evidence="4 5">
    <name type="scientific">Falsiroseomonas oleicola</name>
    <dbReference type="NCBI Taxonomy" id="2801474"/>
    <lineage>
        <taxon>Bacteria</taxon>
        <taxon>Pseudomonadati</taxon>
        <taxon>Pseudomonadota</taxon>
        <taxon>Alphaproteobacteria</taxon>
        <taxon>Acetobacterales</taxon>
        <taxon>Roseomonadaceae</taxon>
        <taxon>Falsiroseomonas</taxon>
    </lineage>
</organism>
<keyword evidence="4" id="KW-0489">Methyltransferase</keyword>
<dbReference type="GO" id="GO:0032259">
    <property type="term" value="P:methylation"/>
    <property type="evidence" value="ECO:0007669"/>
    <property type="project" value="UniProtKB-KW"/>
</dbReference>
<evidence type="ECO:0000256" key="1">
    <source>
        <dbReference type="SAM" id="Coils"/>
    </source>
</evidence>
<dbReference type="Pfam" id="PF08241">
    <property type="entry name" value="Methyltransf_11"/>
    <property type="match status" value="2"/>
</dbReference>
<sequence length="1379" mass="149953">MTSSVQGQIEFEHLHRYCIARDLCDGLDVLDVASGEGYGAAILAGLARSVVGVEIDAASVDHAQAQYGSDRLRFLCGDAQALPLQDASIDLVVSFETLEHLPDQARFLAEVRRVLRPGGVFLVSTPERAVYSAAGSDPNPYHVLELTEAEFGALLARHFAARQVLRQRPVLGSVVAADDSASWRSYERRSDEVIEATGGLARPHYLLGIASDGALPALASSAYLDRRRVHDVMEATSQLPRLQALLETMIAERDAARAEAAQLREALEVLRPEARSAQAQAQQGAAEIQALTAALAAERRQREAAEAQQRRTLLERDEARRGGAAALEAAIRQQRDGARSELARHQAEAHARLHAVQQARERAEAHEAHLLSLLHGIHTSTGWRALGPLRWFGRRHPTAARWMSRGVKVAWWTATLQIGHRYQQWRQNQARLRLTAPEPVPVTAPATLVEAPPAAPWAEVRSAPAQIVTPSMSLTPPPAPPRRDLRAAFLGMHGDLPIVFPAVDAPAVSIIIPAYRGLDDLRACLQSLVATREAGPSFEVVVVDDDPANPVLPEIPESPGLLRLANTENLGFLHSCNRGAALARGRHLCFLNSDTLVQSGWLAALVEVAETVPRAGLVGGMLLNRDGTIQDAGWRILGNGWGHPIGRDASAEDGAYTYRRPVDCVTGACFLLSRAVFDALEGFDAHYAPAFYEEFDLAFRARAMGLSVIYEPRCRVVHLGSASYGAEARDRLSAANHAKFTARFAEVLRKHPWDRGDEFELRHAAGEGPLLLVADNSVPRPDRHAGDVTIFRYLELMATAGWRVVFAPMDGLAEGPAAEALETRGIELVRAPQTAEDWLAAHGRHLDAVWLARPEVAQRLIGPVRAHGTAMLAYYTHDLHHQRMRREAELRDDAVLHAEADRMEAIETAIFREVDRVTTPSEAEAAIIRALVPGREVVAIPPYFFEDGEIRAHDPAHFAGLRDVVFVGGFPHTPNVDAALLLANEIMPQIWQEEPEARLVLVGYAPPPEVLSLAGPRVLVTGQVPLVEPYLAAARLNLAALRYGAGVKGKVVQALQNGVPVVTTAVGAEGIDLEAGRDALVEQTSTGLAAAALALFRDPERCAALSEAGAALVRRRFSRSAGRRAAAAVFDTRRCPVCGSARLTPVEEAGLRESIRCHSCYALGRSQAVAQVLLQRFGQSAEQTLVELLRRAPELRVHELGFVGGIAEVMRGWHGYSSSEYFDDVPLGEPGPQGVRCEDVTRLTYDPESFDVVLSQDVMEHVPDPRRGFAETFRVLRPGGAHIFTVPQDRDLRHSVTRARLGPNGVEHLLPATYHGDPVRDEGALVFTDYGLDLPGIVESAGFVLQEHEVWIPGAAAALRVFEAVKPPFPGSPGARTVD</sequence>
<reference evidence="4 5" key="1">
    <citation type="submission" date="2021-01" db="EMBL/GenBank/DDBJ databases">
        <title>Roseomonas sp. nov, a bacterium isolated from an oil production mixture in Yumen Oilfield.</title>
        <authorList>
            <person name="Wu D."/>
        </authorList>
    </citation>
    <scope>NUCLEOTIDE SEQUENCE [LARGE SCALE GENOMIC DNA]</scope>
    <source>
        <strain evidence="4 5">ROY-5-3</strain>
    </source>
</reference>
<dbReference type="InterPro" id="IPR001173">
    <property type="entry name" value="Glyco_trans_2-like"/>
</dbReference>
<name>A0ABS6HAC5_9PROT</name>
<dbReference type="Pfam" id="PF13692">
    <property type="entry name" value="Glyco_trans_1_4"/>
    <property type="match status" value="1"/>
</dbReference>
<evidence type="ECO:0000313" key="5">
    <source>
        <dbReference type="Proteomes" id="UP000689967"/>
    </source>
</evidence>